<dbReference type="Proteomes" id="UP000887566">
    <property type="component" value="Unplaced"/>
</dbReference>
<feature type="compositionally biased region" description="Basic and acidic residues" evidence="1">
    <location>
        <begin position="155"/>
        <end position="177"/>
    </location>
</feature>
<sequence length="205" mass="23834">KLTGTFLRKYALKTSDRLCEEYDQLTTVDQDKRLIEYETQILIELYALRFIDDIPLENSSIVNKFRFIYFTAEPGRMKTFLDETVADEFSTVMPNIMAQIYEELCVTIPCDLKEFAAEHDEQPVDSLFVENQKRMMANKHLQALDRVLQEDAAEEGRMKSSRLELSKKRKKAVVEERKKKKGSCRSLSFSKDEEGGKKSRLSVPE</sequence>
<dbReference type="WBParaSite" id="PSAMB.scaffold16979size1218.g37098.t1">
    <property type="protein sequence ID" value="PSAMB.scaffold16979size1218.g37098.t1"/>
    <property type="gene ID" value="PSAMB.scaffold16979size1218.g37098"/>
</dbReference>
<proteinExistence type="predicted"/>
<dbReference type="Pfam" id="PF21855">
    <property type="entry name" value="Treslin_STD"/>
    <property type="match status" value="1"/>
</dbReference>
<name>A0A914V9J4_9BILA</name>
<protein>
    <recommendedName>
        <fullName evidence="2">Treslin STD domain-containing protein</fullName>
    </recommendedName>
</protein>
<evidence type="ECO:0000313" key="3">
    <source>
        <dbReference type="Proteomes" id="UP000887566"/>
    </source>
</evidence>
<accession>A0A914V9J4</accession>
<evidence type="ECO:0000256" key="1">
    <source>
        <dbReference type="SAM" id="MobiDB-lite"/>
    </source>
</evidence>
<evidence type="ECO:0000313" key="4">
    <source>
        <dbReference type="WBParaSite" id="PSAMB.scaffold16979size1218.g37098.t1"/>
    </source>
</evidence>
<dbReference type="AlphaFoldDB" id="A0A914V9J4"/>
<feature type="region of interest" description="Disordered" evidence="1">
    <location>
        <begin position="155"/>
        <end position="205"/>
    </location>
</feature>
<feature type="domain" description="Treslin STD" evidence="2">
    <location>
        <begin position="6"/>
        <end position="104"/>
    </location>
</feature>
<dbReference type="InterPro" id="IPR053920">
    <property type="entry name" value="Treslin_STD"/>
</dbReference>
<evidence type="ECO:0000259" key="2">
    <source>
        <dbReference type="Pfam" id="PF21855"/>
    </source>
</evidence>
<organism evidence="3 4">
    <name type="scientific">Plectus sambesii</name>
    <dbReference type="NCBI Taxonomy" id="2011161"/>
    <lineage>
        <taxon>Eukaryota</taxon>
        <taxon>Metazoa</taxon>
        <taxon>Ecdysozoa</taxon>
        <taxon>Nematoda</taxon>
        <taxon>Chromadorea</taxon>
        <taxon>Plectida</taxon>
        <taxon>Plectina</taxon>
        <taxon>Plectoidea</taxon>
        <taxon>Plectidae</taxon>
        <taxon>Plectus</taxon>
    </lineage>
</organism>
<reference evidence="4" key="1">
    <citation type="submission" date="2022-11" db="UniProtKB">
        <authorList>
            <consortium name="WormBaseParasite"/>
        </authorList>
    </citation>
    <scope>IDENTIFICATION</scope>
</reference>
<keyword evidence="3" id="KW-1185">Reference proteome</keyword>